<dbReference type="Gene3D" id="2.60.40.3720">
    <property type="match status" value="1"/>
</dbReference>
<organism evidence="2">
    <name type="scientific">Bacillus toyonensis</name>
    <dbReference type="NCBI Taxonomy" id="155322"/>
    <lineage>
        <taxon>Bacteria</taxon>
        <taxon>Bacillati</taxon>
        <taxon>Bacillota</taxon>
        <taxon>Bacilli</taxon>
        <taxon>Bacillales</taxon>
        <taxon>Bacillaceae</taxon>
        <taxon>Bacillus</taxon>
        <taxon>Bacillus cereus group</taxon>
    </lineage>
</organism>
<dbReference type="AlphaFoldDB" id="A0AB73SAL8"/>
<dbReference type="RefSeq" id="WP_016107620.1">
    <property type="nucleotide sequence ID" value="NZ_JARADC010000049.1"/>
</dbReference>
<reference evidence="2" key="1">
    <citation type="submission" date="2017-09" db="EMBL/GenBank/DDBJ databases">
        <title>Large-scale bioinformatics analysis of Bacillus genomes uncovers conserved roles of natural products in bacterial physiology.</title>
        <authorList>
            <consortium name="Agbiome Team Llc"/>
            <person name="Bleich R.M."/>
            <person name="Kirk G.J."/>
            <person name="Santa Maria K.C."/>
            <person name="Allen S.E."/>
            <person name="Farag S."/>
            <person name="Shank E.A."/>
            <person name="Bowers A."/>
        </authorList>
    </citation>
    <scope>NUCLEOTIDE SEQUENCE</scope>
    <source>
        <strain evidence="2">AFS005430</strain>
    </source>
</reference>
<proteinExistence type="predicted"/>
<accession>A0AB73SAL8</accession>
<dbReference type="InterPro" id="IPR031998">
    <property type="entry name" value="DUF5065"/>
</dbReference>
<comment type="caution">
    <text evidence="2">The sequence shown here is derived from an EMBL/GenBank/DDBJ whole genome shotgun (WGS) entry which is preliminary data.</text>
</comment>
<feature type="signal peptide" evidence="1">
    <location>
        <begin position="1"/>
        <end position="21"/>
    </location>
</feature>
<protein>
    <submittedName>
        <fullName evidence="2">DUF5065 domain-containing protein</fullName>
    </submittedName>
</protein>
<gene>
    <name evidence="2" type="ORF">CN678_25810</name>
</gene>
<keyword evidence="1" id="KW-0732">Signal</keyword>
<dbReference type="EMBL" id="NUEH01000061">
    <property type="protein sequence ID" value="PEI83099.1"/>
    <property type="molecule type" value="Genomic_DNA"/>
</dbReference>
<evidence type="ECO:0000256" key="1">
    <source>
        <dbReference type="SAM" id="SignalP"/>
    </source>
</evidence>
<feature type="chain" id="PRO_5044502443" evidence="1">
    <location>
        <begin position="22"/>
        <end position="144"/>
    </location>
</feature>
<sequence length="144" mass="15416">MKSFKAIALAGALAIGGITIAEFSQPTKTAAAVSDAWGINTVYDLENVPISLDYSLGLSSSFKLGDTFRIADSGFVGVLTNECKIFKIESDGSLSRYKTITPKVTANTHVWETTFTSGYTKGNYVAIVKIGNDFSSTKTFTYNG</sequence>
<dbReference type="Pfam" id="PF16723">
    <property type="entry name" value="DUF5065"/>
    <property type="match status" value="1"/>
</dbReference>
<dbReference type="Proteomes" id="UP000220969">
    <property type="component" value="Unassembled WGS sequence"/>
</dbReference>
<evidence type="ECO:0000313" key="2">
    <source>
        <dbReference type="EMBL" id="PEI83099.1"/>
    </source>
</evidence>
<name>A0AB73SAL8_9BACI</name>